<keyword evidence="3" id="KW-1185">Reference proteome</keyword>
<feature type="region of interest" description="Disordered" evidence="1">
    <location>
        <begin position="84"/>
        <end position="154"/>
    </location>
</feature>
<name>A0ABN1UG65_9ACTN</name>
<organism evidence="2 3">
    <name type="scientific">Nocardioides aquiterrae</name>
    <dbReference type="NCBI Taxonomy" id="203799"/>
    <lineage>
        <taxon>Bacteria</taxon>
        <taxon>Bacillati</taxon>
        <taxon>Actinomycetota</taxon>
        <taxon>Actinomycetes</taxon>
        <taxon>Propionibacteriales</taxon>
        <taxon>Nocardioidaceae</taxon>
        <taxon>Nocardioides</taxon>
    </lineage>
</organism>
<gene>
    <name evidence="2" type="ORF">GCM10009606_31080</name>
</gene>
<feature type="compositionally biased region" description="Basic and acidic residues" evidence="1">
    <location>
        <begin position="145"/>
        <end position="154"/>
    </location>
</feature>
<protein>
    <submittedName>
        <fullName evidence="2">Uncharacterized protein</fullName>
    </submittedName>
</protein>
<dbReference type="EMBL" id="BAAAJE010000015">
    <property type="protein sequence ID" value="GAA1150157.1"/>
    <property type="molecule type" value="Genomic_DNA"/>
</dbReference>
<evidence type="ECO:0000313" key="2">
    <source>
        <dbReference type="EMBL" id="GAA1150157.1"/>
    </source>
</evidence>
<proteinExistence type="predicted"/>
<comment type="caution">
    <text evidence="2">The sequence shown here is derived from an EMBL/GenBank/DDBJ whole genome shotgun (WGS) entry which is preliminary data.</text>
</comment>
<evidence type="ECO:0000256" key="1">
    <source>
        <dbReference type="SAM" id="MobiDB-lite"/>
    </source>
</evidence>
<feature type="compositionally biased region" description="Basic residues" evidence="1">
    <location>
        <begin position="84"/>
        <end position="96"/>
    </location>
</feature>
<evidence type="ECO:0000313" key="3">
    <source>
        <dbReference type="Proteomes" id="UP001499979"/>
    </source>
</evidence>
<dbReference type="Proteomes" id="UP001499979">
    <property type="component" value="Unassembled WGS sequence"/>
</dbReference>
<sequence>MNSWATGPGPLRTARGAGRRAAGLRVGLRVDFFGAGLRRGLVLRVAVLELFDVDRVEDVLLLRDPGGEDVRVAIVDTLRRGHSRHTHHRSACRRRASGSDDGGGPLVEPVETPGPGRGRITDTGSALVSPGLDTRVATSQAQSRRSLDHHQRVR</sequence>
<reference evidence="2 3" key="1">
    <citation type="journal article" date="2019" name="Int. J. Syst. Evol. Microbiol.">
        <title>The Global Catalogue of Microorganisms (GCM) 10K type strain sequencing project: providing services to taxonomists for standard genome sequencing and annotation.</title>
        <authorList>
            <consortium name="The Broad Institute Genomics Platform"/>
            <consortium name="The Broad Institute Genome Sequencing Center for Infectious Disease"/>
            <person name="Wu L."/>
            <person name="Ma J."/>
        </authorList>
    </citation>
    <scope>NUCLEOTIDE SEQUENCE [LARGE SCALE GENOMIC DNA]</scope>
    <source>
        <strain evidence="2 3">JCM 11813</strain>
    </source>
</reference>
<accession>A0ABN1UG65</accession>